<comment type="caution">
    <text evidence="7">The sequence shown here is derived from an EMBL/GenBank/DDBJ whole genome shotgun (WGS) entry which is preliminary data.</text>
</comment>
<evidence type="ECO:0000256" key="3">
    <source>
        <dbReference type="ARBA" id="ARBA00022692"/>
    </source>
</evidence>
<dbReference type="InterPro" id="IPR045069">
    <property type="entry name" value="MATE_euk"/>
</dbReference>
<organism evidence="7 8">
    <name type="scientific">Danionella cerebrum</name>
    <dbReference type="NCBI Taxonomy" id="2873325"/>
    <lineage>
        <taxon>Eukaryota</taxon>
        <taxon>Metazoa</taxon>
        <taxon>Chordata</taxon>
        <taxon>Craniata</taxon>
        <taxon>Vertebrata</taxon>
        <taxon>Euteleostomi</taxon>
        <taxon>Actinopterygii</taxon>
        <taxon>Neopterygii</taxon>
        <taxon>Teleostei</taxon>
        <taxon>Ostariophysi</taxon>
        <taxon>Cypriniformes</taxon>
        <taxon>Danionidae</taxon>
        <taxon>Danioninae</taxon>
        <taxon>Danionella</taxon>
    </lineage>
</organism>
<evidence type="ECO:0000256" key="6">
    <source>
        <dbReference type="RuleBase" id="RU004914"/>
    </source>
</evidence>
<reference evidence="7 8" key="1">
    <citation type="journal article" date="2019" name="Sci. Data">
        <title>Hybrid genome assembly and annotation of Danionella translucida.</title>
        <authorList>
            <person name="Kadobianskyi M."/>
            <person name="Schulze L."/>
            <person name="Schuelke M."/>
            <person name="Judkewitz B."/>
        </authorList>
    </citation>
    <scope>NUCLEOTIDE SEQUENCE [LARGE SCALE GENOMIC DNA]</scope>
    <source>
        <strain evidence="7 8">Bolton</strain>
    </source>
</reference>
<evidence type="ECO:0000256" key="4">
    <source>
        <dbReference type="ARBA" id="ARBA00022989"/>
    </source>
</evidence>
<feature type="transmembrane region" description="Helical" evidence="6">
    <location>
        <begin position="482"/>
        <end position="502"/>
    </location>
</feature>
<feature type="transmembrane region" description="Helical" evidence="6">
    <location>
        <begin position="635"/>
        <end position="658"/>
    </location>
</feature>
<dbReference type="GO" id="GO:1990961">
    <property type="term" value="P:xenobiotic detoxification by transmembrane export across the plasma membrane"/>
    <property type="evidence" value="ECO:0007669"/>
    <property type="project" value="InterPro"/>
</dbReference>
<dbReference type="OrthoDB" id="2126698at2759"/>
<evidence type="ECO:0000256" key="1">
    <source>
        <dbReference type="ARBA" id="ARBA00004141"/>
    </source>
</evidence>
<dbReference type="STRING" id="623744.A0A553RMG7"/>
<dbReference type="NCBIfam" id="TIGR00797">
    <property type="entry name" value="matE"/>
    <property type="match status" value="1"/>
</dbReference>
<accession>A0A553RMG7</accession>
<name>A0A553RMG7_9TELE</name>
<dbReference type="GO" id="GO:0042910">
    <property type="term" value="F:xenobiotic transmembrane transporter activity"/>
    <property type="evidence" value="ECO:0007669"/>
    <property type="project" value="InterPro"/>
</dbReference>
<dbReference type="AlphaFoldDB" id="A0A553RMG7"/>
<evidence type="ECO:0000256" key="2">
    <source>
        <dbReference type="ARBA" id="ARBA00010199"/>
    </source>
</evidence>
<keyword evidence="8" id="KW-1185">Reference proteome</keyword>
<keyword evidence="3 6" id="KW-0812">Transmembrane</keyword>
<feature type="transmembrane region" description="Helical" evidence="6">
    <location>
        <begin position="332"/>
        <end position="354"/>
    </location>
</feature>
<protein>
    <recommendedName>
        <fullName evidence="6">Multidrug and toxin extrusion protein</fullName>
    </recommendedName>
</protein>
<sequence length="772" mass="83827">MFPLGFAVAAGVRVGNALGAGNTEQAKLSAKVSLSLFFIILIYKMDWRKATEEALVRAGVLAAESEEDLFVLENKGCREAAAGRAKPKLAYKRFSTCFHYNVHPDACLLWSLDLVPAARVWDHCKLRESATMGEVTIYTVTQINGASKKDKSEDVSSTSSSQVICGGCRQKLRSLIPVRYKKEMVELLKLAGPVMISQLMIFLISFVSTVFCGHLGKTELAGVALAIAVINVTGISIGSGLASACDTLISQTFGSNNLKRVGVILQRGILILLLACFPCWALLINTEPILLAVRQSPRVASLSQLYVKIFMPALPAAFMYQLQGRYLQNQGIIWPQVITGAAGNILNALINYVFLHLLELGVPGSAAANTISQYSLAVFLYVYIRWKGLHKATWDGWSCDCLQEWGAFIRLALPSMLMLCVEWWTYEIGLISEAELGAQSVIYELATIAYMFPLGFAVAASVRVGNALGAGNTEQAKLSAKVSLVCGVLVSCLVACFIGSTKDVIGYVFTTEEEIVFRVSEVMIMYGFFHLFDAIAGITGGIVRGAGKQLLGALCNIALIRAGVEAGDSKKECYALENKGCSEEVAPESKLPEEEQRDANADLEGLSNGGCTETDAKITIGEVLSTKQLVIRRGLAVFLMLLILAAGIVLNEMLTGYLRTYREEVVELLKLAGPVTAITIFPLDFKRTLSTPSKPIHQMLSQSFFIGVSFSEIATIVSSHRLLKMSSSVDVHEGIIKHKVSRPPSTLGILNTEYLGCLRHPKYLSTRVVPAK</sequence>
<dbReference type="PANTHER" id="PTHR11206">
    <property type="entry name" value="MULTIDRUG RESISTANCE PROTEIN"/>
    <property type="match status" value="1"/>
</dbReference>
<keyword evidence="5 6" id="KW-0472">Membrane</keyword>
<dbReference type="InterPro" id="IPR002528">
    <property type="entry name" value="MATE_fam"/>
</dbReference>
<feature type="transmembrane region" description="Helical" evidence="6">
    <location>
        <begin position="441"/>
        <end position="462"/>
    </location>
</feature>
<feature type="transmembrane region" description="Helical" evidence="6">
    <location>
        <begin position="223"/>
        <end position="249"/>
    </location>
</feature>
<comment type="similarity">
    <text evidence="2 6">Belongs to the multi antimicrobial extrusion (MATE) (TC 2.A.66.1) family.</text>
</comment>
<dbReference type="CDD" id="cd13132">
    <property type="entry name" value="MATE_eukaryotic"/>
    <property type="match status" value="1"/>
</dbReference>
<comment type="subcellular location">
    <subcellularLocation>
        <location evidence="1">Membrane</location>
        <topology evidence="1">Multi-pass membrane protein</topology>
    </subcellularLocation>
</comment>
<proteinExistence type="inferred from homology"/>
<feature type="transmembrane region" description="Helical" evidence="6">
    <location>
        <begin position="522"/>
        <end position="543"/>
    </location>
</feature>
<feature type="transmembrane region" description="Helical" evidence="6">
    <location>
        <begin position="261"/>
        <end position="283"/>
    </location>
</feature>
<evidence type="ECO:0000313" key="7">
    <source>
        <dbReference type="EMBL" id="TRZ03381.1"/>
    </source>
</evidence>
<dbReference type="EMBL" id="SRMA01010528">
    <property type="protein sequence ID" value="TRZ03381.1"/>
    <property type="molecule type" value="Genomic_DNA"/>
</dbReference>
<feature type="transmembrane region" description="Helical" evidence="6">
    <location>
        <begin position="187"/>
        <end position="211"/>
    </location>
</feature>
<evidence type="ECO:0000313" key="8">
    <source>
        <dbReference type="Proteomes" id="UP000316079"/>
    </source>
</evidence>
<dbReference type="GO" id="GO:0015297">
    <property type="term" value="F:antiporter activity"/>
    <property type="evidence" value="ECO:0007669"/>
    <property type="project" value="InterPro"/>
</dbReference>
<dbReference type="Proteomes" id="UP000316079">
    <property type="component" value="Unassembled WGS sequence"/>
</dbReference>
<dbReference type="GO" id="GO:0016020">
    <property type="term" value="C:membrane"/>
    <property type="evidence" value="ECO:0007669"/>
    <property type="project" value="UniProtKB-SubCell"/>
</dbReference>
<keyword evidence="4 6" id="KW-1133">Transmembrane helix</keyword>
<dbReference type="Pfam" id="PF01554">
    <property type="entry name" value="MatE"/>
    <property type="match status" value="2"/>
</dbReference>
<feature type="transmembrane region" description="Helical" evidence="6">
    <location>
        <begin position="303"/>
        <end position="320"/>
    </location>
</feature>
<evidence type="ECO:0000256" key="5">
    <source>
        <dbReference type="ARBA" id="ARBA00023136"/>
    </source>
</evidence>
<gene>
    <name evidence="7" type="ORF">DNTS_008646</name>
</gene>
<feature type="transmembrane region" description="Helical" evidence="6">
    <location>
        <begin position="366"/>
        <end position="384"/>
    </location>
</feature>